<evidence type="ECO:0000256" key="7">
    <source>
        <dbReference type="ARBA" id="ARBA00023049"/>
    </source>
</evidence>
<feature type="domain" description="M23ase beta-sheet core" evidence="8">
    <location>
        <begin position="291"/>
        <end position="386"/>
    </location>
</feature>
<evidence type="ECO:0000313" key="11">
    <source>
        <dbReference type="Proteomes" id="UP000296201"/>
    </source>
</evidence>
<proteinExistence type="predicted"/>
<evidence type="ECO:0000256" key="6">
    <source>
        <dbReference type="ARBA" id="ARBA00022833"/>
    </source>
</evidence>
<comment type="subcellular location">
    <subcellularLocation>
        <location evidence="2">Cell envelope</location>
    </subcellularLocation>
</comment>
<evidence type="ECO:0000256" key="2">
    <source>
        <dbReference type="ARBA" id="ARBA00004196"/>
    </source>
</evidence>
<dbReference type="EMBL" id="CP032096">
    <property type="protein sequence ID" value="QBZ82331.1"/>
    <property type="molecule type" value="Genomic_DNA"/>
</dbReference>
<dbReference type="EC" id="3.4.24.-" evidence="10"/>
<dbReference type="AlphaFoldDB" id="A0A4P7NX61"/>
<gene>
    <name evidence="10" type="primary">mepM_1</name>
    <name evidence="10" type="ORF">GHNINEIG_00359</name>
</gene>
<dbReference type="Pfam" id="PF01551">
    <property type="entry name" value="Peptidase_M23"/>
    <property type="match status" value="1"/>
</dbReference>
<dbReference type="Proteomes" id="UP000296201">
    <property type="component" value="Chromosome"/>
</dbReference>
<keyword evidence="6" id="KW-0862">Zinc</keyword>
<dbReference type="Gene3D" id="3.10.450.350">
    <property type="match status" value="2"/>
</dbReference>
<dbReference type="GO" id="GO:0004222">
    <property type="term" value="F:metalloendopeptidase activity"/>
    <property type="evidence" value="ECO:0007669"/>
    <property type="project" value="TreeGrafter"/>
</dbReference>
<dbReference type="InterPro" id="IPR011055">
    <property type="entry name" value="Dup_hybrid_motif"/>
</dbReference>
<organism evidence="10 11">
    <name type="scientific">Hydrogenovibrio crunogenus</name>
    <dbReference type="NCBI Taxonomy" id="39765"/>
    <lineage>
        <taxon>Bacteria</taxon>
        <taxon>Pseudomonadati</taxon>
        <taxon>Pseudomonadota</taxon>
        <taxon>Gammaproteobacteria</taxon>
        <taxon>Thiotrichales</taxon>
        <taxon>Piscirickettsiaceae</taxon>
        <taxon>Hydrogenovibrio</taxon>
    </lineage>
</organism>
<accession>A0A4P7NX61</accession>
<protein>
    <submittedName>
        <fullName evidence="10">Murein DD-endopeptidase MepM</fullName>
        <ecNumber evidence="10">3.4.24.-</ecNumber>
    </submittedName>
</protein>
<keyword evidence="7" id="KW-0482">Metalloprotease</keyword>
<keyword evidence="5 10" id="KW-0378">Hydrolase</keyword>
<evidence type="ECO:0000259" key="9">
    <source>
        <dbReference type="Pfam" id="PF19425"/>
    </source>
</evidence>
<keyword evidence="4" id="KW-0479">Metal-binding</keyword>
<sequence>MKIKPVIKAKTTLQFLLLISLIFLFVVQFATASQSPERYALPLPPVDQSSQDSHTLDKQNANWTKHVVKIKKNGSLSEALDSIGLSPVVSFQIADTQHGKWLTQLRAGDTLEIWLDKANQLQKIHYPKRTSVHYQLTRKNDQFNIQKIEYPVETKIQTASGTIKHSFYQSGKDEGLSAQTIMNLADIFSWEIDFIRQLRPGDPFKVIYEKKFINGQYVGDGDILAAEVTTNGNQLHTAFLLRNQNGEKVGYYDQHKRNLRKAFLRNPVDYVRITSRYKPKRYHPVLKKWRAHRGVDYGGPVGTPIRVTGDGQIIKRRWSRSYGRVIYVKHAGRYVTVYAHMSKFGKYRQGDWVRQGQVIGYIGQSGLATGPHLHYEFRKKGHHVDPLRVKFPDAGPVPKKYRRQFVQYAELMSAQLDRLNPHTQLVSNFE</sequence>
<evidence type="ECO:0000256" key="1">
    <source>
        <dbReference type="ARBA" id="ARBA00001947"/>
    </source>
</evidence>
<dbReference type="OrthoDB" id="9805070at2"/>
<evidence type="ECO:0000259" key="8">
    <source>
        <dbReference type="Pfam" id="PF01551"/>
    </source>
</evidence>
<keyword evidence="3" id="KW-0645">Protease</keyword>
<feature type="domain" description="Csd3-like second N-terminal" evidence="9">
    <location>
        <begin position="157"/>
        <end position="279"/>
    </location>
</feature>
<reference evidence="10 11" key="1">
    <citation type="submission" date="2018-08" db="EMBL/GenBank/DDBJ databases">
        <title>Horizontal acquisition of hydrogen conversion ability and other habitat adaptations in Hydrogenovibrio crunogenus strains.</title>
        <authorList>
            <person name="Gonnella G."/>
            <person name="Adam N."/>
            <person name="Perner M."/>
        </authorList>
    </citation>
    <scope>NUCLEOTIDE SEQUENCE [LARGE SCALE GENOMIC DNA]</scope>
    <source>
        <strain evidence="10 11">SP-41</strain>
    </source>
</reference>
<dbReference type="PANTHER" id="PTHR21666:SF288">
    <property type="entry name" value="CELL DIVISION PROTEIN YTFB"/>
    <property type="match status" value="1"/>
</dbReference>
<comment type="cofactor">
    <cofactor evidence="1">
        <name>Zn(2+)</name>
        <dbReference type="ChEBI" id="CHEBI:29105"/>
    </cofactor>
</comment>
<dbReference type="SUPFAM" id="SSF51261">
    <property type="entry name" value="Duplicated hybrid motif"/>
    <property type="match status" value="1"/>
</dbReference>
<dbReference type="InterPro" id="IPR045834">
    <property type="entry name" value="Csd3_N2"/>
</dbReference>
<evidence type="ECO:0000256" key="4">
    <source>
        <dbReference type="ARBA" id="ARBA00022723"/>
    </source>
</evidence>
<dbReference type="GO" id="GO:0030313">
    <property type="term" value="C:cell envelope"/>
    <property type="evidence" value="ECO:0007669"/>
    <property type="project" value="UniProtKB-SubCell"/>
</dbReference>
<dbReference type="InterPro" id="IPR050570">
    <property type="entry name" value="Cell_wall_metabolism_enzyme"/>
</dbReference>
<evidence type="ECO:0000256" key="5">
    <source>
        <dbReference type="ARBA" id="ARBA00022801"/>
    </source>
</evidence>
<name>A0A4P7NX61_9GAMM</name>
<dbReference type="InterPro" id="IPR016047">
    <property type="entry name" value="M23ase_b-sheet_dom"/>
</dbReference>
<dbReference type="RefSeq" id="WP_135795049.1">
    <property type="nucleotide sequence ID" value="NZ_CP032096.1"/>
</dbReference>
<keyword evidence="11" id="KW-1185">Reference proteome</keyword>
<dbReference type="Pfam" id="PF19425">
    <property type="entry name" value="Csd3_N2"/>
    <property type="match status" value="1"/>
</dbReference>
<dbReference type="Gene3D" id="2.70.70.10">
    <property type="entry name" value="Glucose Permease (Domain IIA)"/>
    <property type="match status" value="1"/>
</dbReference>
<dbReference type="PANTHER" id="PTHR21666">
    <property type="entry name" value="PEPTIDASE-RELATED"/>
    <property type="match status" value="1"/>
</dbReference>
<evidence type="ECO:0000256" key="3">
    <source>
        <dbReference type="ARBA" id="ARBA00022670"/>
    </source>
</evidence>
<dbReference type="GO" id="GO:0046872">
    <property type="term" value="F:metal ion binding"/>
    <property type="evidence" value="ECO:0007669"/>
    <property type="project" value="UniProtKB-KW"/>
</dbReference>
<evidence type="ECO:0000313" key="10">
    <source>
        <dbReference type="EMBL" id="QBZ82331.1"/>
    </source>
</evidence>
<dbReference type="GO" id="GO:0006508">
    <property type="term" value="P:proteolysis"/>
    <property type="evidence" value="ECO:0007669"/>
    <property type="project" value="UniProtKB-KW"/>
</dbReference>
<dbReference type="CDD" id="cd12797">
    <property type="entry name" value="M23_peptidase"/>
    <property type="match status" value="1"/>
</dbReference>